<feature type="region of interest" description="Disordered" evidence="1">
    <location>
        <begin position="230"/>
        <end position="281"/>
    </location>
</feature>
<dbReference type="SMART" id="SM00233">
    <property type="entry name" value="PH"/>
    <property type="match status" value="1"/>
</dbReference>
<keyword evidence="4" id="KW-1185">Reference proteome</keyword>
<dbReference type="PROSITE" id="PS50003">
    <property type="entry name" value="PH_DOMAIN"/>
    <property type="match status" value="1"/>
</dbReference>
<sequence>MSENQKDYYEGWLKKKKSDESNGFFSKFNSYNKRWFIIDTEARTFSYSDGQKKKIKKEYSFDDITGIEEAHDQGQKAPGKWKFKFTVMTTDKAFDLFSRTEEEWKIWVESLKAILVPKEDPSKKKKKKKKSKKNKKKDKSIDMDQIFVKRGPRETVKLEPSAPLEMVELNPHYSRPSHENENESGMNKPPMIKRKRTNLEQYNFRITQDFIEPSTQLSTREGALKLRDSDLSKNDQATNNTSKNHFASSSSLDTPEKQERGPTELVQEGEAPFEENWDEDFGTIEDITHKKRVLNY</sequence>
<feature type="compositionally biased region" description="Polar residues" evidence="1">
    <location>
        <begin position="234"/>
        <end position="253"/>
    </location>
</feature>
<evidence type="ECO:0000259" key="2">
    <source>
        <dbReference type="PROSITE" id="PS50003"/>
    </source>
</evidence>
<proteinExistence type="predicted"/>
<feature type="compositionally biased region" description="Basic residues" evidence="1">
    <location>
        <begin position="123"/>
        <end position="138"/>
    </location>
</feature>
<protein>
    <recommendedName>
        <fullName evidence="2">PH domain-containing protein</fullName>
    </recommendedName>
</protein>
<name>A0AAD1X8B9_EUPCR</name>
<reference evidence="3" key="1">
    <citation type="submission" date="2023-07" db="EMBL/GenBank/DDBJ databases">
        <authorList>
            <consortium name="AG Swart"/>
            <person name="Singh M."/>
            <person name="Singh A."/>
            <person name="Seah K."/>
            <person name="Emmerich C."/>
        </authorList>
    </citation>
    <scope>NUCLEOTIDE SEQUENCE</scope>
    <source>
        <strain evidence="3">DP1</strain>
    </source>
</reference>
<feature type="compositionally biased region" description="Acidic residues" evidence="1">
    <location>
        <begin position="271"/>
        <end position="281"/>
    </location>
</feature>
<evidence type="ECO:0000256" key="1">
    <source>
        <dbReference type="SAM" id="MobiDB-lite"/>
    </source>
</evidence>
<dbReference type="Pfam" id="PF00169">
    <property type="entry name" value="PH"/>
    <property type="match status" value="1"/>
</dbReference>
<accession>A0AAD1X8B9</accession>
<evidence type="ECO:0000313" key="4">
    <source>
        <dbReference type="Proteomes" id="UP001295684"/>
    </source>
</evidence>
<feature type="domain" description="PH" evidence="2">
    <location>
        <begin position="6"/>
        <end position="116"/>
    </location>
</feature>
<feature type="region of interest" description="Disordered" evidence="1">
    <location>
        <begin position="119"/>
        <end position="193"/>
    </location>
</feature>
<dbReference type="SUPFAM" id="SSF50729">
    <property type="entry name" value="PH domain-like"/>
    <property type="match status" value="1"/>
</dbReference>
<dbReference type="Proteomes" id="UP001295684">
    <property type="component" value="Unassembled WGS sequence"/>
</dbReference>
<dbReference type="AlphaFoldDB" id="A0AAD1X8B9"/>
<dbReference type="Gene3D" id="2.30.29.30">
    <property type="entry name" value="Pleckstrin-homology domain (PH domain)/Phosphotyrosine-binding domain (PTB)"/>
    <property type="match status" value="1"/>
</dbReference>
<comment type="caution">
    <text evidence="3">The sequence shown here is derived from an EMBL/GenBank/DDBJ whole genome shotgun (WGS) entry which is preliminary data.</text>
</comment>
<dbReference type="InterPro" id="IPR011993">
    <property type="entry name" value="PH-like_dom_sf"/>
</dbReference>
<dbReference type="InterPro" id="IPR001849">
    <property type="entry name" value="PH_domain"/>
</dbReference>
<organism evidence="3 4">
    <name type="scientific">Euplotes crassus</name>
    <dbReference type="NCBI Taxonomy" id="5936"/>
    <lineage>
        <taxon>Eukaryota</taxon>
        <taxon>Sar</taxon>
        <taxon>Alveolata</taxon>
        <taxon>Ciliophora</taxon>
        <taxon>Intramacronucleata</taxon>
        <taxon>Spirotrichea</taxon>
        <taxon>Hypotrichia</taxon>
        <taxon>Euplotida</taxon>
        <taxon>Euplotidae</taxon>
        <taxon>Moneuplotes</taxon>
    </lineage>
</organism>
<evidence type="ECO:0000313" key="3">
    <source>
        <dbReference type="EMBL" id="CAI2366879.1"/>
    </source>
</evidence>
<gene>
    <name evidence="3" type="ORF">ECRASSUSDP1_LOCUS8153</name>
</gene>
<dbReference type="EMBL" id="CAMPGE010007964">
    <property type="protein sequence ID" value="CAI2366879.1"/>
    <property type="molecule type" value="Genomic_DNA"/>
</dbReference>